<protein>
    <recommendedName>
        <fullName evidence="2">PB1 domain-containing protein</fullName>
    </recommendedName>
</protein>
<dbReference type="Pfam" id="PF00564">
    <property type="entry name" value="PB1"/>
    <property type="match status" value="1"/>
</dbReference>
<feature type="compositionally biased region" description="Polar residues" evidence="1">
    <location>
        <begin position="441"/>
        <end position="450"/>
    </location>
</feature>
<accession>A0A7J7LXH4</accession>
<feature type="region of interest" description="Disordered" evidence="1">
    <location>
        <begin position="1"/>
        <end position="37"/>
    </location>
</feature>
<sequence>MDTNNINYTQSYSSYPDSHDSSPRSREIDCENNNNWDDPPLSNNYKVKFMCSYGGKIHPRPHDNQLAYVGGDTKILAVDRNVRFTAVVAKLSAISDSDVCFKYQLPGEDLDALISVTNDEDLEHMMLEYDRLHRGSVKPARLRIFLFPVNSSAKTSFSADDSTKSSQQWFVDALNSVPSMDSSVVSPKENPDFLFGLEKPAVPVMKPPMDELVPVKIVADSGGELPVSPAEIQRQIHELQILQIASEQQQQQQLRDHHQQQQAMFQRNNEESLARAFQGDYYVQSQPIQVQEKLPPVTVPPIQVQQVPVTMSIPTGYWQQDRHMASSPYPPPVTTTDQQSQQQVYLIPAPGGMYSAAANNIRPVNTGQVNQGYYQMPTRMVQDVYREPAMYSMGPPQSTHQHVAYDSAGRQVYYNPAPQQLASSYQTVTAAASVVDPRQSGPLTQDTSNKVVKPSPPQASV</sequence>
<feature type="compositionally biased region" description="Basic and acidic residues" evidence="1">
    <location>
        <begin position="17"/>
        <end position="29"/>
    </location>
</feature>
<dbReference type="AlphaFoldDB" id="A0A7J7LXH4"/>
<dbReference type="InterPro" id="IPR053198">
    <property type="entry name" value="Gynoecium_Dev_Regulator"/>
</dbReference>
<dbReference type="SUPFAM" id="SSF54277">
    <property type="entry name" value="CAD &amp; PB1 domains"/>
    <property type="match status" value="1"/>
</dbReference>
<dbReference type="CDD" id="cd06410">
    <property type="entry name" value="PB1_UP2"/>
    <property type="match status" value="1"/>
</dbReference>
<dbReference type="FunFam" id="3.10.20.90:FF:000058">
    <property type="entry name" value="Octicosapeptide/phox/Bem1p domain kinase superfamily protein"/>
    <property type="match status" value="1"/>
</dbReference>
<dbReference type="Gene3D" id="3.10.20.90">
    <property type="entry name" value="Phosphatidylinositol 3-kinase Catalytic Subunit, Chain A, domain 1"/>
    <property type="match status" value="1"/>
</dbReference>
<dbReference type="PANTHER" id="PTHR31066:SF85">
    <property type="entry name" value="OS02G0809100 PROTEIN"/>
    <property type="match status" value="1"/>
</dbReference>
<feature type="region of interest" description="Disordered" evidence="1">
    <location>
        <begin position="436"/>
        <end position="461"/>
    </location>
</feature>
<organism evidence="3 4">
    <name type="scientific">Kingdonia uniflora</name>
    <dbReference type="NCBI Taxonomy" id="39325"/>
    <lineage>
        <taxon>Eukaryota</taxon>
        <taxon>Viridiplantae</taxon>
        <taxon>Streptophyta</taxon>
        <taxon>Embryophyta</taxon>
        <taxon>Tracheophyta</taxon>
        <taxon>Spermatophyta</taxon>
        <taxon>Magnoliopsida</taxon>
        <taxon>Ranunculales</taxon>
        <taxon>Circaeasteraceae</taxon>
        <taxon>Kingdonia</taxon>
    </lineage>
</organism>
<dbReference type="InterPro" id="IPR000270">
    <property type="entry name" value="PB1_dom"/>
</dbReference>
<reference evidence="3 4" key="1">
    <citation type="journal article" date="2020" name="IScience">
        <title>Genome Sequencing of the Endangered Kingdonia uniflora (Circaeasteraceae, Ranunculales) Reveals Potential Mechanisms of Evolutionary Specialization.</title>
        <authorList>
            <person name="Sun Y."/>
            <person name="Deng T."/>
            <person name="Zhang A."/>
            <person name="Moore M.J."/>
            <person name="Landis J.B."/>
            <person name="Lin N."/>
            <person name="Zhang H."/>
            <person name="Zhang X."/>
            <person name="Huang J."/>
            <person name="Zhang X."/>
            <person name="Sun H."/>
            <person name="Wang H."/>
        </authorList>
    </citation>
    <scope>NUCLEOTIDE SEQUENCE [LARGE SCALE GENOMIC DNA]</scope>
    <source>
        <strain evidence="3">TB1705</strain>
        <tissue evidence="3">Leaf</tissue>
    </source>
</reference>
<comment type="caution">
    <text evidence="3">The sequence shown here is derived from an EMBL/GenBank/DDBJ whole genome shotgun (WGS) entry which is preliminary data.</text>
</comment>
<keyword evidence="4" id="KW-1185">Reference proteome</keyword>
<evidence type="ECO:0000256" key="1">
    <source>
        <dbReference type="SAM" id="MobiDB-lite"/>
    </source>
</evidence>
<evidence type="ECO:0000313" key="3">
    <source>
        <dbReference type="EMBL" id="KAF6147361.1"/>
    </source>
</evidence>
<dbReference type="PANTHER" id="PTHR31066">
    <property type="entry name" value="OS05G0427100 PROTEIN-RELATED"/>
    <property type="match status" value="1"/>
</dbReference>
<evidence type="ECO:0000313" key="4">
    <source>
        <dbReference type="Proteomes" id="UP000541444"/>
    </source>
</evidence>
<name>A0A7J7LXH4_9MAGN</name>
<dbReference type="Proteomes" id="UP000541444">
    <property type="component" value="Unassembled WGS sequence"/>
</dbReference>
<dbReference type="EMBL" id="JACGCM010001912">
    <property type="protein sequence ID" value="KAF6147361.1"/>
    <property type="molecule type" value="Genomic_DNA"/>
</dbReference>
<proteinExistence type="predicted"/>
<dbReference type="SMART" id="SM00666">
    <property type="entry name" value="PB1"/>
    <property type="match status" value="1"/>
</dbReference>
<feature type="domain" description="PB1" evidence="2">
    <location>
        <begin position="61"/>
        <end position="149"/>
    </location>
</feature>
<feature type="compositionally biased region" description="Polar residues" evidence="1">
    <location>
        <begin position="1"/>
        <end position="10"/>
    </location>
</feature>
<evidence type="ECO:0000259" key="2">
    <source>
        <dbReference type="SMART" id="SM00666"/>
    </source>
</evidence>
<dbReference type="OrthoDB" id="1938580at2759"/>
<gene>
    <name evidence="3" type="ORF">GIB67_003259</name>
</gene>